<evidence type="ECO:0000256" key="1">
    <source>
        <dbReference type="SAM" id="SignalP"/>
    </source>
</evidence>
<evidence type="ECO:0000313" key="3">
    <source>
        <dbReference type="Proteomes" id="UP000624279"/>
    </source>
</evidence>
<keyword evidence="1" id="KW-0732">Signal</keyword>
<dbReference type="Proteomes" id="UP000624279">
    <property type="component" value="Unassembled WGS sequence"/>
</dbReference>
<dbReference type="EMBL" id="JACOGA010000014">
    <property type="protein sequence ID" value="MBC3874910.1"/>
    <property type="molecule type" value="Genomic_DNA"/>
</dbReference>
<reference evidence="2 3" key="1">
    <citation type="submission" date="2020-08" db="EMBL/GenBank/DDBJ databases">
        <title>Novel species isolated from subtropical streams in China.</title>
        <authorList>
            <person name="Lu H."/>
        </authorList>
    </citation>
    <scope>NUCLEOTIDE SEQUENCE [LARGE SCALE GENOMIC DNA]</scope>
    <source>
        <strain evidence="2 3">LX15W</strain>
    </source>
</reference>
<organism evidence="2 3">
    <name type="scientific">Undibacterium flavidum</name>
    <dbReference type="NCBI Taxonomy" id="2762297"/>
    <lineage>
        <taxon>Bacteria</taxon>
        <taxon>Pseudomonadati</taxon>
        <taxon>Pseudomonadota</taxon>
        <taxon>Betaproteobacteria</taxon>
        <taxon>Burkholderiales</taxon>
        <taxon>Oxalobacteraceae</taxon>
        <taxon>Undibacterium</taxon>
    </lineage>
</organism>
<sequence>MNKYLIFVLFFFVTTASVCTAETYNGDKDIIFPKGTVELSGSELNAVSIALKDFKKMKYKLKNYRVFIVPKNKNYEIVFLPRDPIGTPTVRGGGNQFGDEVHYLVSESGVILNMNFAR</sequence>
<comment type="caution">
    <text evidence="2">The sequence shown here is derived from an EMBL/GenBank/DDBJ whole genome shotgun (WGS) entry which is preliminary data.</text>
</comment>
<feature type="signal peptide" evidence="1">
    <location>
        <begin position="1"/>
        <end position="20"/>
    </location>
</feature>
<protein>
    <submittedName>
        <fullName evidence="2">Uncharacterized protein</fullName>
    </submittedName>
</protein>
<feature type="chain" id="PRO_5046146835" evidence="1">
    <location>
        <begin position="21"/>
        <end position="118"/>
    </location>
</feature>
<proteinExistence type="predicted"/>
<accession>A0ABR6YEB7</accession>
<name>A0ABR6YEB7_9BURK</name>
<keyword evidence="3" id="KW-1185">Reference proteome</keyword>
<gene>
    <name evidence="2" type="ORF">H8K55_15060</name>
</gene>
<evidence type="ECO:0000313" key="2">
    <source>
        <dbReference type="EMBL" id="MBC3874910.1"/>
    </source>
</evidence>
<dbReference type="RefSeq" id="WP_186942894.1">
    <property type="nucleotide sequence ID" value="NZ_JACOGA010000014.1"/>
</dbReference>